<reference evidence="2" key="1">
    <citation type="submission" date="2018-07" db="EMBL/GenBank/DDBJ databases">
        <authorList>
            <consortium name="GenomeTrakr network: Whole genome sequencing for foodborne pathogen traceback"/>
        </authorList>
    </citation>
    <scope>NUCLEOTIDE SEQUENCE [LARGE SCALE GENOMIC DNA]</scope>
    <source>
        <strain evidence="2">CFSAN048114</strain>
        <strain evidence="1">FLUFL-367</strain>
    </source>
</reference>
<dbReference type="Proteomes" id="UP000839834">
    <property type="component" value="Unassembled WGS sequence"/>
</dbReference>
<dbReference type="Proteomes" id="UP000839530">
    <property type="component" value="Unassembled WGS sequence"/>
</dbReference>
<evidence type="ECO:0000313" key="1">
    <source>
        <dbReference type="EMBL" id="EAA8666018.1"/>
    </source>
</evidence>
<protein>
    <submittedName>
        <fullName evidence="2">Uncharacterized protein</fullName>
    </submittedName>
</protein>
<dbReference type="EMBL" id="RSUV01000022">
    <property type="protein sequence ID" value="MIV46327.1"/>
    <property type="molecule type" value="Genomic_DNA"/>
</dbReference>
<gene>
    <name evidence="2" type="ORF">A7E06_23200</name>
    <name evidence="1" type="ORF">NL99_13600</name>
</gene>
<sequence length="61" mass="7028">MRDSESAGLLKRADASLRMAVSFHSLTKEEEPEILHIDKRLNYDVVILLETRHCGEPLHKK</sequence>
<organism evidence="2">
    <name type="scientific">Salmonella enterica</name>
    <name type="common">Salmonella choleraesuis</name>
    <dbReference type="NCBI Taxonomy" id="28901"/>
    <lineage>
        <taxon>Bacteria</taxon>
        <taxon>Pseudomonadati</taxon>
        <taxon>Pseudomonadota</taxon>
        <taxon>Gammaproteobacteria</taxon>
        <taxon>Enterobacterales</taxon>
        <taxon>Enterobacteriaceae</taxon>
        <taxon>Salmonella</taxon>
    </lineage>
</organism>
<dbReference type="AlphaFoldDB" id="A0A3V8NRF8"/>
<dbReference type="EMBL" id="AAACVH010000019">
    <property type="protein sequence ID" value="EAA8666018.1"/>
    <property type="molecule type" value="Genomic_DNA"/>
</dbReference>
<proteinExistence type="predicted"/>
<comment type="caution">
    <text evidence="2">The sequence shown here is derived from an EMBL/GenBank/DDBJ whole genome shotgun (WGS) entry which is preliminary data.</text>
</comment>
<evidence type="ECO:0000313" key="2">
    <source>
        <dbReference type="EMBL" id="MIV46327.1"/>
    </source>
</evidence>
<accession>A0A3V8NRF8</accession>
<name>A0A3V8NRF8_SALER</name>